<dbReference type="GO" id="GO:0004222">
    <property type="term" value="F:metalloendopeptidase activity"/>
    <property type="evidence" value="ECO:0007669"/>
    <property type="project" value="UniProtKB-UniRule"/>
</dbReference>
<dbReference type="InterPro" id="IPR001506">
    <property type="entry name" value="Peptidase_M12A"/>
</dbReference>
<dbReference type="EMBL" id="MU006777">
    <property type="protein sequence ID" value="KAF2645303.1"/>
    <property type="molecule type" value="Genomic_DNA"/>
</dbReference>
<evidence type="ECO:0000313" key="4">
    <source>
        <dbReference type="Proteomes" id="UP000799753"/>
    </source>
</evidence>
<keyword evidence="1" id="KW-0378">Hydrolase</keyword>
<dbReference type="Pfam" id="PF01400">
    <property type="entry name" value="Astacin"/>
    <property type="match status" value="1"/>
</dbReference>
<keyword evidence="1" id="KW-0645">Protease</keyword>
<reference evidence="3" key="1">
    <citation type="journal article" date="2020" name="Stud. Mycol.">
        <title>101 Dothideomycetes genomes: a test case for predicting lifestyles and emergence of pathogens.</title>
        <authorList>
            <person name="Haridas S."/>
            <person name="Albert R."/>
            <person name="Binder M."/>
            <person name="Bloem J."/>
            <person name="Labutti K."/>
            <person name="Salamov A."/>
            <person name="Andreopoulos B."/>
            <person name="Baker S."/>
            <person name="Barry K."/>
            <person name="Bills G."/>
            <person name="Bluhm B."/>
            <person name="Cannon C."/>
            <person name="Castanera R."/>
            <person name="Culley D."/>
            <person name="Daum C."/>
            <person name="Ezra D."/>
            <person name="Gonzalez J."/>
            <person name="Henrissat B."/>
            <person name="Kuo A."/>
            <person name="Liang C."/>
            <person name="Lipzen A."/>
            <person name="Lutzoni F."/>
            <person name="Magnuson J."/>
            <person name="Mondo S."/>
            <person name="Nolan M."/>
            <person name="Ohm R."/>
            <person name="Pangilinan J."/>
            <person name="Park H.-J."/>
            <person name="Ramirez L."/>
            <person name="Alfaro M."/>
            <person name="Sun H."/>
            <person name="Tritt A."/>
            <person name="Yoshinaga Y."/>
            <person name="Zwiers L.-H."/>
            <person name="Turgeon B."/>
            <person name="Goodwin S."/>
            <person name="Spatafora J."/>
            <person name="Crous P."/>
            <person name="Grigoriev I."/>
        </authorList>
    </citation>
    <scope>NUCLEOTIDE SEQUENCE</scope>
    <source>
        <strain evidence="3">CBS 473.64</strain>
    </source>
</reference>
<dbReference type="OrthoDB" id="291007at2759"/>
<dbReference type="AlphaFoldDB" id="A0A6A6SF25"/>
<gene>
    <name evidence="3" type="ORF">P280DRAFT_545291</name>
</gene>
<keyword evidence="1" id="KW-0862">Zinc</keyword>
<feature type="signal peptide" evidence="1">
    <location>
        <begin position="1"/>
        <end position="16"/>
    </location>
</feature>
<keyword evidence="1" id="KW-0482">Metalloprotease</keyword>
<dbReference type="Gene3D" id="3.40.390.10">
    <property type="entry name" value="Collagenase (Catalytic Domain)"/>
    <property type="match status" value="1"/>
</dbReference>
<dbReference type="SMART" id="SM00235">
    <property type="entry name" value="ZnMc"/>
    <property type="match status" value="1"/>
</dbReference>
<dbReference type="InterPro" id="IPR006026">
    <property type="entry name" value="Peptidase_Metallo"/>
</dbReference>
<feature type="chain" id="PRO_5033096325" description="Metalloendopeptidase" evidence="1">
    <location>
        <begin position="17"/>
        <end position="354"/>
    </location>
</feature>
<dbReference type="PRINTS" id="PR00480">
    <property type="entry name" value="ASTACIN"/>
</dbReference>
<keyword evidence="1" id="KW-0479">Metal-binding</keyword>
<protein>
    <recommendedName>
        <fullName evidence="1">Metalloendopeptidase</fullName>
        <ecNumber evidence="1">3.4.24.-</ecNumber>
    </recommendedName>
</protein>
<evidence type="ECO:0000313" key="3">
    <source>
        <dbReference type="EMBL" id="KAF2645303.1"/>
    </source>
</evidence>
<feature type="domain" description="Peptidase metallopeptidase" evidence="2">
    <location>
        <begin position="64"/>
        <end position="239"/>
    </location>
</feature>
<dbReference type="GO" id="GO:0008270">
    <property type="term" value="F:zinc ion binding"/>
    <property type="evidence" value="ECO:0007669"/>
    <property type="project" value="InterPro"/>
</dbReference>
<dbReference type="Proteomes" id="UP000799753">
    <property type="component" value="Unassembled WGS sequence"/>
</dbReference>
<keyword evidence="4" id="KW-1185">Reference proteome</keyword>
<sequence>MFWLFLALLFSAVARAIAPLPKGLPCGIPFSVTEKRLDIFQGLMNGTIQNHQQGTADLLGHEGGPQPWPRNARNKVVIKYCYDYPSTRENLEQALEYEGFAVWRRAMGGGPSATTGYGFEFSEVKDTGGNPLYCVDGNDWNEKIPKDTIAILMEYQPNSAGSATVGYIHEPGNEQPRQMMMAISMDRQQQTIAHEIGHLLGLHHEHQRPDRDDFVHYRCNKIFGFLFKLDQLRRYIHDPKPPDLCDKILHAWQVEFSGVDFIKGEALGDWRYNPDKTPKSWPVNKADTPYDIKSIMHYPSWNEAVDGCARNRLSYCPLVERLGPGRERWIEDNLEPSKMDVEWVKKTYPWIAPP</sequence>
<comment type="cofactor">
    <cofactor evidence="1">
        <name>Zn(2+)</name>
        <dbReference type="ChEBI" id="CHEBI:29105"/>
    </cofactor>
    <text evidence="1">Binds 1 zinc ion per subunit.</text>
</comment>
<accession>A0A6A6SF25</accession>
<name>A0A6A6SF25_9PLEO</name>
<dbReference type="EC" id="3.4.24.-" evidence="1"/>
<proteinExistence type="predicted"/>
<dbReference type="PANTHER" id="PTHR10127">
    <property type="entry name" value="DISCOIDIN, CUB, EGF, LAMININ , AND ZINC METALLOPROTEASE DOMAIN CONTAINING"/>
    <property type="match status" value="1"/>
</dbReference>
<organism evidence="3 4">
    <name type="scientific">Massarina eburnea CBS 473.64</name>
    <dbReference type="NCBI Taxonomy" id="1395130"/>
    <lineage>
        <taxon>Eukaryota</taxon>
        <taxon>Fungi</taxon>
        <taxon>Dikarya</taxon>
        <taxon>Ascomycota</taxon>
        <taxon>Pezizomycotina</taxon>
        <taxon>Dothideomycetes</taxon>
        <taxon>Pleosporomycetidae</taxon>
        <taxon>Pleosporales</taxon>
        <taxon>Massarineae</taxon>
        <taxon>Massarinaceae</taxon>
        <taxon>Massarina</taxon>
    </lineage>
</organism>
<dbReference type="PANTHER" id="PTHR10127:SF850">
    <property type="entry name" value="METALLOENDOPEPTIDASE"/>
    <property type="match status" value="1"/>
</dbReference>
<dbReference type="SUPFAM" id="SSF55486">
    <property type="entry name" value="Metalloproteases ('zincins'), catalytic domain"/>
    <property type="match status" value="1"/>
</dbReference>
<dbReference type="GO" id="GO:0006508">
    <property type="term" value="P:proteolysis"/>
    <property type="evidence" value="ECO:0007669"/>
    <property type="project" value="UniProtKB-KW"/>
</dbReference>
<evidence type="ECO:0000256" key="1">
    <source>
        <dbReference type="RuleBase" id="RU361183"/>
    </source>
</evidence>
<keyword evidence="1" id="KW-0732">Signal</keyword>
<dbReference type="InterPro" id="IPR024079">
    <property type="entry name" value="MetalloPept_cat_dom_sf"/>
</dbReference>
<evidence type="ECO:0000259" key="2">
    <source>
        <dbReference type="SMART" id="SM00235"/>
    </source>
</evidence>